<sequence>MYPPVSLGMSSQTHDINHSVQDEFCPIALREILNCRTRQISVSWECKSKPVLGEFDNVGGVYPGDRPTLCIYWSNLQPTKAVLAIAYSAIRTCVVTCMVEAHSRTFKPLTLNIETEMLSTAGSYSACEHAIINLRVVSVISAILARKDHIPVFTTD</sequence>
<dbReference type="AlphaFoldDB" id="A0A1Y1U5P8"/>
<comment type="caution">
    <text evidence="1">The sequence shown here is derived from an EMBL/GenBank/DDBJ whole genome shotgun (WGS) entry which is preliminary data.</text>
</comment>
<dbReference type="InParanoid" id="A0A1Y1U5P8"/>
<dbReference type="EMBL" id="NBSH01000024">
    <property type="protein sequence ID" value="ORX33348.1"/>
    <property type="molecule type" value="Genomic_DNA"/>
</dbReference>
<organism evidence="1 2">
    <name type="scientific">Kockovaella imperatae</name>
    <dbReference type="NCBI Taxonomy" id="4999"/>
    <lineage>
        <taxon>Eukaryota</taxon>
        <taxon>Fungi</taxon>
        <taxon>Dikarya</taxon>
        <taxon>Basidiomycota</taxon>
        <taxon>Agaricomycotina</taxon>
        <taxon>Tremellomycetes</taxon>
        <taxon>Tremellales</taxon>
        <taxon>Cuniculitremaceae</taxon>
        <taxon>Kockovaella</taxon>
    </lineage>
</organism>
<keyword evidence="2" id="KW-1185">Reference proteome</keyword>
<dbReference type="RefSeq" id="XP_021867695.1">
    <property type="nucleotide sequence ID" value="XM_022012378.1"/>
</dbReference>
<dbReference type="GeneID" id="33554186"/>
<evidence type="ECO:0000313" key="1">
    <source>
        <dbReference type="EMBL" id="ORX33348.1"/>
    </source>
</evidence>
<protein>
    <submittedName>
        <fullName evidence="1">Uncharacterized protein</fullName>
    </submittedName>
</protein>
<reference evidence="1 2" key="1">
    <citation type="submission" date="2017-03" db="EMBL/GenBank/DDBJ databases">
        <title>Widespread Adenine N6-methylation of Active Genes in Fungi.</title>
        <authorList>
            <consortium name="DOE Joint Genome Institute"/>
            <person name="Mondo S.J."/>
            <person name="Dannebaum R.O."/>
            <person name="Kuo R.C."/>
            <person name="Louie K.B."/>
            <person name="Bewick A.J."/>
            <person name="Labutti K."/>
            <person name="Haridas S."/>
            <person name="Kuo A."/>
            <person name="Salamov A."/>
            <person name="Ahrendt S.R."/>
            <person name="Lau R."/>
            <person name="Bowen B.P."/>
            <person name="Lipzen A."/>
            <person name="Sullivan W."/>
            <person name="Andreopoulos W.B."/>
            <person name="Clum A."/>
            <person name="Lindquist E."/>
            <person name="Daum C."/>
            <person name="Northen T.R."/>
            <person name="Ramamoorthy G."/>
            <person name="Schmitz R.J."/>
            <person name="Gryganskyi A."/>
            <person name="Culley D."/>
            <person name="Magnuson J."/>
            <person name="James T.Y."/>
            <person name="O'Malley M.A."/>
            <person name="Stajich J.E."/>
            <person name="Spatafora J.W."/>
            <person name="Visel A."/>
            <person name="Grigoriev I.V."/>
        </authorList>
    </citation>
    <scope>NUCLEOTIDE SEQUENCE [LARGE SCALE GENOMIC DNA]</scope>
    <source>
        <strain evidence="1 2">NRRL Y-17943</strain>
    </source>
</reference>
<name>A0A1Y1U5P8_9TREE</name>
<proteinExistence type="predicted"/>
<accession>A0A1Y1U5P8</accession>
<gene>
    <name evidence="1" type="ORF">BD324DRAFT_285922</name>
</gene>
<dbReference type="Proteomes" id="UP000193218">
    <property type="component" value="Unassembled WGS sequence"/>
</dbReference>
<evidence type="ECO:0000313" key="2">
    <source>
        <dbReference type="Proteomes" id="UP000193218"/>
    </source>
</evidence>